<dbReference type="InterPro" id="IPR001650">
    <property type="entry name" value="Helicase_C-like"/>
</dbReference>
<keyword evidence="3" id="KW-0547">Nucleotide-binding</keyword>
<accession>A0A2P8A8V4</accession>
<dbReference type="GO" id="GO:0008094">
    <property type="term" value="F:ATP-dependent activity, acting on DNA"/>
    <property type="evidence" value="ECO:0007669"/>
    <property type="project" value="TreeGrafter"/>
</dbReference>
<dbReference type="GO" id="GO:0032259">
    <property type="term" value="P:methylation"/>
    <property type="evidence" value="ECO:0007669"/>
    <property type="project" value="UniProtKB-KW"/>
</dbReference>
<organism evidence="8 9">
    <name type="scientific">Elsinoe australis</name>
    <dbReference type="NCBI Taxonomy" id="40998"/>
    <lineage>
        <taxon>Eukaryota</taxon>
        <taxon>Fungi</taxon>
        <taxon>Dikarya</taxon>
        <taxon>Ascomycota</taxon>
        <taxon>Pezizomycotina</taxon>
        <taxon>Dothideomycetes</taxon>
        <taxon>Dothideomycetidae</taxon>
        <taxon>Myriangiales</taxon>
        <taxon>Elsinoaceae</taxon>
        <taxon>Elsinoe</taxon>
    </lineage>
</organism>
<dbReference type="InterPro" id="IPR001525">
    <property type="entry name" value="C5_MeTfrase"/>
</dbReference>
<dbReference type="SUPFAM" id="SSF53335">
    <property type="entry name" value="S-adenosyl-L-methionine-dependent methyltransferases"/>
    <property type="match status" value="1"/>
</dbReference>
<feature type="region of interest" description="Disordered" evidence="6">
    <location>
        <begin position="83"/>
        <end position="265"/>
    </location>
</feature>
<feature type="compositionally biased region" description="Polar residues" evidence="6">
    <location>
        <begin position="97"/>
        <end position="124"/>
    </location>
</feature>
<keyword evidence="1" id="KW-0489">Methyltransferase</keyword>
<evidence type="ECO:0000313" key="8">
    <source>
        <dbReference type="EMBL" id="PSK56890.1"/>
    </source>
</evidence>
<dbReference type="InterPro" id="IPR029063">
    <property type="entry name" value="SAM-dependent_MTases_sf"/>
</dbReference>
<evidence type="ECO:0000256" key="6">
    <source>
        <dbReference type="SAM" id="MobiDB-lite"/>
    </source>
</evidence>
<dbReference type="GO" id="GO:0005524">
    <property type="term" value="F:ATP binding"/>
    <property type="evidence" value="ECO:0007669"/>
    <property type="project" value="UniProtKB-KW"/>
</dbReference>
<dbReference type="Pfam" id="PF00271">
    <property type="entry name" value="Helicase_C"/>
    <property type="match status" value="1"/>
</dbReference>
<dbReference type="GO" id="GO:0008168">
    <property type="term" value="F:methyltransferase activity"/>
    <property type="evidence" value="ECO:0007669"/>
    <property type="project" value="UniProtKB-KW"/>
</dbReference>
<dbReference type="InterPro" id="IPR027417">
    <property type="entry name" value="P-loop_NTPase"/>
</dbReference>
<dbReference type="STRING" id="40998.A0A2P8A8V4"/>
<dbReference type="InterPro" id="IPR050628">
    <property type="entry name" value="SNF2_RAD54_helicase_TF"/>
</dbReference>
<dbReference type="InterPro" id="IPR049730">
    <property type="entry name" value="SNF2/RAD54-like_C"/>
</dbReference>
<keyword evidence="9" id="KW-1185">Reference proteome</keyword>
<dbReference type="InterPro" id="IPR000330">
    <property type="entry name" value="SNF2_N"/>
</dbReference>
<dbReference type="GO" id="GO:0005634">
    <property type="term" value="C:nucleus"/>
    <property type="evidence" value="ECO:0007669"/>
    <property type="project" value="TreeGrafter"/>
</dbReference>
<dbReference type="Proteomes" id="UP000243723">
    <property type="component" value="Unassembled WGS sequence"/>
</dbReference>
<name>A0A2P8A8V4_9PEZI</name>
<dbReference type="InterPro" id="IPR038718">
    <property type="entry name" value="SNF2-like_sf"/>
</dbReference>
<dbReference type="EMBL" id="NHZQ01000060">
    <property type="protein sequence ID" value="PSK56890.1"/>
    <property type="molecule type" value="Genomic_DNA"/>
</dbReference>
<sequence length="2163" mass="240606">MAKRKAVSSPSATQNPAKKFCGQDIRSFYTRSSNPVRPGTPAADNVPLAAEAPFTTIDAERRFFDSVVVPQLNPKLLQEFQSGALSESLPTDRQPFTDPSSDESSNVHATSLSTSKHGNPTESAGRSARRRTTQRYSLKDFFEDDEDRPSTVRKKRRSSDEVSDFSIGADVNVLSVESDDHGMSDAISSGSEAEPSDEDEDLLEKPKGRTKKTAAKRTTQQTSSKAKVKQASLSDDEGEPLSTSGTKHRMSNLSKGMPKQLDPSLPPISDVRVAFSDMTKKAFHEGLDKAIPALGGRALRIATMCSGTESPLLALYMIRDALRAQIGHTFEAIHLFSAEIVPYKQAYIERNFNVPVIFRDITELTAAKDRTAKATTAYGAEADVPGNVDILIAGTACVDYSLLNNKKKTIDDNGESGDTFRAVLAYAKVWRPHMLILENVFTAPWDDMLGRYEAIGYKASGVLADTKNFYLPQTRQRGYMFCVNTEACGSAKQASAIAKKWVDVMEALRRPASSPASAFTLSNDDPAVLRSRALVARRSLLDDILRDVDWSKCALRHIQYRREQSLGNGRPFTSWQESGYLSVPDYADISWFRDMVERIWDMLDCSLLRKAISGNGGYDIQYKTRIINVSQNVDRNPDTTPSGISPCITPSGIFFQTDRGGAISPYEALLLQGLLLDRISFTTETKAQIQDMAGNAMSSTVVGAAILAALASTSDVPLGAPVESDQSMTSTALPLKIQDCDVIETMISPASQHLDIQSLLQDALQSSRKCFCEGPFDISRRDIQICADCDHTTCLACGGKPVHNYRAAHTHRRSRMDPTSFRQKWEPMLPSHLSFHGIDDIVLEIEQKTTNADSRFHAALRRAVSERFRFSRLRRGRHWIATWTSDTARLELHFRPDGLRWYLFAEADQATPIDDSLRAFLARPIAQAHIANHTSLFNLKWQWRYPAPSKRKLTIEAVGEDRTASWMARLQLPGHENQTVPNIIRLSTGGDDQMNISGEYGYLPQCGTASECLYKRLDGAKPRFLMLDPDPIADSVKDAIVVTDDLEKKAFGESREIFGRFSPKWRPWLSGTEFQTTSLVQDCAWLSPNASREKLSAIDASLDLSYIDVAKISVTPEVSCHHSINLVTMGAPSKFWTKDNPSFDDVRWLFTAVQAALPITGEHSLVLSDTQRECKSCLPPAATLKWKWTADQRALRPYEDPALATKYEASLKSRPPAYQLHSSSSAGRWNVSLRLNLLTLAHRAQGKLTRLQKGIVAMQQPQFTWTLDPNYAETSTIGLPTFTLHNNDRDDMLQEQPDLKITLWPKQQRSLAWMLRQEKNNGPEYVIEEVEEAIIPSIDWRIEVKAQQTHQAKGGIQASHPGFGKTICTLALVQTDYQNQASQKDILANMRPPPQSLSSHGPTDHAATLVIAPRTLIKQWGSEVEKVLGKQFANATILVNTAADLAKHEISNFLKAKIIVMNQDVLTSEFYVKRLAAFAGVPEPIASKGRQYAVWLDFVNKQVFEHVDILRTQGHKVLNEKITALYKERVKSEAFTSTVPSKRFKGQAYADKQGKRSASSSKTNTCPPTLDASMLKTTSGPLFEMFRFNRIVIDEFSYLDPKNHAAIRNLKADKRWALSATAKLQDPYDIALMADLIGVSVRVSENAPGALSTGNLKKILDEKTDFEQFQTFRTASSLVVTKRTYELAQHFLDTFVRQNILEFDDFPYKDHLVTVSLTQAHRLVYTELSQHLNSADMRIKKTKNNEDRDREFQISDILSSVKSAEEALVRLAANFDGKSYGVEDGSVTLPTVAKKRQIQAVEAKQRLQNAIVSLVALTRGKKEPGFASWRSDVLQAKSLGDDDTTKDIADMFRSAEKQTVSAKRKTRPSAVKDQLSETNDLAKQAKGCTAPIYNYHLLCPGKLQQAQPESAVRRLPGAKVKAVIDLLLRIRDQEDQAILFVQYPEQIEYMEAACKASGIASVPVRDNASASAQVTRFQTEQDPRTRSAVVILNASDESAAGVNLTNANHVLFMSPLLTDSQYNYDASMAQAIGRVRRPGQQKDIHVYRLVALDTIDVDILEHRERRKGVLSELGADDFLGVARHEEGTDTTAADIHARGKEGEVERTQLIKDHQGKFRLVPKSWLIGENDALGTTGIAGRARVMGYEDFSSLVKFSKAYSEDD</sequence>
<evidence type="ECO:0000313" key="9">
    <source>
        <dbReference type="Proteomes" id="UP000243723"/>
    </source>
</evidence>
<dbReference type="PROSITE" id="PS51194">
    <property type="entry name" value="HELICASE_CTER"/>
    <property type="match status" value="1"/>
</dbReference>
<feature type="domain" description="Helicase C-terminal" evidence="7">
    <location>
        <begin position="1922"/>
        <end position="2096"/>
    </location>
</feature>
<keyword evidence="4" id="KW-0378">Hydrolase</keyword>
<reference evidence="8 9" key="1">
    <citation type="submission" date="2017-05" db="EMBL/GenBank/DDBJ databases">
        <title>Draft genome sequence of Elsinoe australis.</title>
        <authorList>
            <person name="Cheng Q."/>
        </authorList>
    </citation>
    <scope>NUCLEOTIDE SEQUENCE [LARGE SCALE GENOMIC DNA]</scope>
    <source>
        <strain evidence="8 9">NL1</strain>
    </source>
</reference>
<protein>
    <recommendedName>
        <fullName evidence="7">Helicase C-terminal domain-containing protein</fullName>
    </recommendedName>
</protein>
<evidence type="ECO:0000256" key="2">
    <source>
        <dbReference type="ARBA" id="ARBA00022679"/>
    </source>
</evidence>
<dbReference type="Gene3D" id="3.40.50.10810">
    <property type="entry name" value="Tandem AAA-ATPase domain"/>
    <property type="match status" value="1"/>
</dbReference>
<dbReference type="SUPFAM" id="SSF52540">
    <property type="entry name" value="P-loop containing nucleoside triphosphate hydrolases"/>
    <property type="match status" value="2"/>
</dbReference>
<dbReference type="Pfam" id="PF00145">
    <property type="entry name" value="DNA_methylase"/>
    <property type="match status" value="1"/>
</dbReference>
<gene>
    <name evidence="8" type="ORF">B9Z65_6514</name>
</gene>
<keyword evidence="5" id="KW-0067">ATP-binding</keyword>
<dbReference type="PANTHER" id="PTHR45626:SF26">
    <property type="entry name" value="FAMILY HELICASE, PUTATIVE (AFU_ORTHOLOGUE AFUA_2G09120)-RELATED"/>
    <property type="match status" value="1"/>
</dbReference>
<keyword evidence="2" id="KW-0808">Transferase</keyword>
<dbReference type="PANTHER" id="PTHR45626">
    <property type="entry name" value="TRANSCRIPTION TERMINATION FACTOR 2-RELATED"/>
    <property type="match status" value="1"/>
</dbReference>
<evidence type="ECO:0000256" key="1">
    <source>
        <dbReference type="ARBA" id="ARBA00022603"/>
    </source>
</evidence>
<dbReference type="OrthoDB" id="423221at2759"/>
<evidence type="ECO:0000256" key="4">
    <source>
        <dbReference type="ARBA" id="ARBA00022801"/>
    </source>
</evidence>
<dbReference type="InterPro" id="IPR014001">
    <property type="entry name" value="Helicase_ATP-bd"/>
</dbReference>
<dbReference type="CDD" id="cd18793">
    <property type="entry name" value="SF2_C_SNF"/>
    <property type="match status" value="1"/>
</dbReference>
<dbReference type="GO" id="GO:0016787">
    <property type="term" value="F:hydrolase activity"/>
    <property type="evidence" value="ECO:0007669"/>
    <property type="project" value="UniProtKB-KW"/>
</dbReference>
<dbReference type="Pfam" id="PF00176">
    <property type="entry name" value="SNF2-rel_dom"/>
    <property type="match status" value="1"/>
</dbReference>
<evidence type="ECO:0000259" key="7">
    <source>
        <dbReference type="PROSITE" id="PS51194"/>
    </source>
</evidence>
<comment type="caution">
    <text evidence="8">The sequence shown here is derived from an EMBL/GenBank/DDBJ whole genome shotgun (WGS) entry which is preliminary data.</text>
</comment>
<proteinExistence type="predicted"/>
<dbReference type="Gene3D" id="3.40.50.150">
    <property type="entry name" value="Vaccinia Virus protein VP39"/>
    <property type="match status" value="1"/>
</dbReference>
<evidence type="ECO:0000256" key="3">
    <source>
        <dbReference type="ARBA" id="ARBA00022741"/>
    </source>
</evidence>
<evidence type="ECO:0000256" key="5">
    <source>
        <dbReference type="ARBA" id="ARBA00022840"/>
    </source>
</evidence>
<dbReference type="Gene3D" id="3.40.50.300">
    <property type="entry name" value="P-loop containing nucleotide triphosphate hydrolases"/>
    <property type="match status" value="1"/>
</dbReference>
<dbReference type="SMART" id="SM00487">
    <property type="entry name" value="DEXDc"/>
    <property type="match status" value="1"/>
</dbReference>
<dbReference type="GO" id="GO:0006281">
    <property type="term" value="P:DNA repair"/>
    <property type="evidence" value="ECO:0007669"/>
    <property type="project" value="TreeGrafter"/>
</dbReference>